<keyword evidence="3" id="KW-1185">Reference proteome</keyword>
<reference evidence="2" key="1">
    <citation type="submission" date="2021-02" db="EMBL/GenBank/DDBJ databases">
        <authorList>
            <person name="Dougan E. K."/>
            <person name="Rhodes N."/>
            <person name="Thang M."/>
            <person name="Chan C."/>
        </authorList>
    </citation>
    <scope>NUCLEOTIDE SEQUENCE</scope>
</reference>
<organism evidence="2 3">
    <name type="scientific">Symbiodinium necroappetens</name>
    <dbReference type="NCBI Taxonomy" id="1628268"/>
    <lineage>
        <taxon>Eukaryota</taxon>
        <taxon>Sar</taxon>
        <taxon>Alveolata</taxon>
        <taxon>Dinophyceae</taxon>
        <taxon>Suessiales</taxon>
        <taxon>Symbiodiniaceae</taxon>
        <taxon>Symbiodinium</taxon>
    </lineage>
</organism>
<sequence length="468" mass="49963">MAAAVVMQEVQVGTAGSAPGTVRVASRGGGLADLVADAEMEKVSSPGPPPPVSSRMLRVEVRGLLHDWFDVGEMGDFIRSPEFAGTLRENVARYFSVPFERQAIYDEDGLLTSTADFSRALQKLYPKLFIYDLDEMGPELRARAVDELRQIDADVEQSWKQFGTKQPMRTRQTWQDAAGTSSATVKPQDVATVAYALNGDGIPTQALSPEIRELSGASSTTQTLQPRVISRGQADVQACTPTRSAEHIVPVRSTSPRIIASHVAVPPGAVAARMLEQSELRSISPRILTAAPSTSLPQRTNGVASSPRLAPMQQSPLRPVELHAYTPRTQPALSATPMSVPTALTPRGISPRMQCRSASPCILPDRPSFSSTALPQGCSGPCPSPQLHAAWLDQLTPRRSLTPTPAQPPQASCKQGGLPPPPGISFTLKPELPRLQLQPISLMSSVSTPQLLPVSPRVPGLCPGLGPS</sequence>
<accession>A0A812M1X0</accession>
<protein>
    <submittedName>
        <fullName evidence="2">Uncharacterized protein</fullName>
    </submittedName>
</protein>
<dbReference type="Proteomes" id="UP000601435">
    <property type="component" value="Unassembled WGS sequence"/>
</dbReference>
<name>A0A812M1X0_9DINO</name>
<gene>
    <name evidence="2" type="ORF">SNEC2469_LOCUS5562</name>
</gene>
<dbReference type="AlphaFoldDB" id="A0A812M1X0"/>
<dbReference type="OrthoDB" id="416603at2759"/>
<evidence type="ECO:0000313" key="2">
    <source>
        <dbReference type="EMBL" id="CAE7255584.1"/>
    </source>
</evidence>
<evidence type="ECO:0000256" key="1">
    <source>
        <dbReference type="SAM" id="MobiDB-lite"/>
    </source>
</evidence>
<dbReference type="EMBL" id="CAJNJA010010265">
    <property type="protein sequence ID" value="CAE7255584.1"/>
    <property type="molecule type" value="Genomic_DNA"/>
</dbReference>
<proteinExistence type="predicted"/>
<evidence type="ECO:0000313" key="3">
    <source>
        <dbReference type="Proteomes" id="UP000601435"/>
    </source>
</evidence>
<feature type="compositionally biased region" description="Polar residues" evidence="1">
    <location>
        <begin position="399"/>
        <end position="413"/>
    </location>
</feature>
<feature type="region of interest" description="Disordered" evidence="1">
    <location>
        <begin position="399"/>
        <end position="425"/>
    </location>
</feature>
<comment type="caution">
    <text evidence="2">The sequence shown here is derived from an EMBL/GenBank/DDBJ whole genome shotgun (WGS) entry which is preliminary data.</text>
</comment>